<comment type="caution">
    <text evidence="1">The sequence shown here is derived from an EMBL/GenBank/DDBJ whole genome shotgun (WGS) entry which is preliminary data.</text>
</comment>
<gene>
    <name evidence="1" type="ORF">ETD83_01005</name>
</gene>
<name>A0A5C4JJT8_9ACTN</name>
<evidence type="ECO:0000313" key="2">
    <source>
        <dbReference type="Proteomes" id="UP000309174"/>
    </source>
</evidence>
<dbReference type="AlphaFoldDB" id="A0A5C4JJT8"/>
<proteinExistence type="predicted"/>
<protein>
    <submittedName>
        <fullName evidence="1">Uncharacterized protein</fullName>
    </submittedName>
</protein>
<dbReference type="OrthoDB" id="3476052at2"/>
<reference evidence="1 2" key="1">
    <citation type="submission" date="2019-05" db="EMBL/GenBank/DDBJ databases">
        <title>Draft genome sequence of Actinomadura sp. 14C53.</title>
        <authorList>
            <person name="Saricaoglu S."/>
            <person name="Isik K."/>
        </authorList>
    </citation>
    <scope>NUCLEOTIDE SEQUENCE [LARGE SCALE GENOMIC DNA]</scope>
    <source>
        <strain evidence="1 2">14C53</strain>
    </source>
</reference>
<keyword evidence="2" id="KW-1185">Reference proteome</keyword>
<dbReference type="Proteomes" id="UP000309174">
    <property type="component" value="Unassembled WGS sequence"/>
</dbReference>
<organism evidence="1 2">
    <name type="scientific">Actinomadura soli</name>
    <dbReference type="NCBI Taxonomy" id="2508997"/>
    <lineage>
        <taxon>Bacteria</taxon>
        <taxon>Bacillati</taxon>
        <taxon>Actinomycetota</taxon>
        <taxon>Actinomycetes</taxon>
        <taxon>Streptosporangiales</taxon>
        <taxon>Thermomonosporaceae</taxon>
        <taxon>Actinomadura</taxon>
    </lineage>
</organism>
<dbReference type="EMBL" id="VCKW01000002">
    <property type="protein sequence ID" value="TMR07356.1"/>
    <property type="molecule type" value="Genomic_DNA"/>
</dbReference>
<evidence type="ECO:0000313" key="1">
    <source>
        <dbReference type="EMBL" id="TMR07356.1"/>
    </source>
</evidence>
<dbReference type="RefSeq" id="WP_138643129.1">
    <property type="nucleotide sequence ID" value="NZ_VCKW01000002.1"/>
</dbReference>
<sequence>MSGTVGAAAESTETVCGTEVELGSLVYQMCSDVVHVGETSYGTQPFMEARNRGISSVDLSLTLQHWDPAASGWATDSNGSRTLEAGSSTRYFGPPSFWPCGLNAQERGQATTTVGTGDWADVITPPAC</sequence>
<accession>A0A5C4JJT8</accession>